<sequence length="831" mass="93007">MSLPAAPRDISNNPASGAVTDPVNRKEKDADVDRKLRFYGVIQAFREGRFPDNSQIDDTLRYVKDNSPMDVGALSQDGQRLVQDVGDIVDTARAIVVEKNADELFQNFLWHTRQIDVSQAKQDPNSFVPVDGEKAKADGQQAATHLRTLFTLVLTNAETRKLLADFALIGRDLFAIGAIKAAELTRPDKEKLQSVNEPAPANQFHTQGGRTTTTQQDETPVLKADVAGHTVRQHPQNELGTGAEILGEGPDGQDVRTGAAAKEHATGIAKQGVNGVFDRAQNEGQQLKADADAREDPDEKKDVAKNGLRERFGNFRDGLKNRVPQEHKDAAGEHVDRARNFLSEEYFPEERRDQFVYRAKKVIVECQRHDDYQSAVRWLLSYLEEYFGHARHATSKGAESHDALRSDPALTQAFSDIRTLLERFANGKSFNVISDRIQVVYDDASQDEQLRDWFKQVDSFARKCLLEPGFVLQEQCNSDASKLRDSGREFYDGKYKSHFDAVFDVIGEFFGAMGDDALNQRFGQDWARLTRDLLFDSEGALKFKPELWNDVRKVILPAVIDKVGYIPIPRVEYTDDGLDLVLENLTLSGRNLFPNVVTIEAHNFMKFSPYSAINDEHHHEFTLHFGHIQADMRDVAFYFNKKSGLKIKDSGIADVILGGEGLSATIHLVSSTKDKSSLFTVKNVNVKVDTLKFSIRDSKHDTLYNTLRPLATGLVKKQIQKALRDALTTGLEYVDGQLVGVRDRMNEAKASDEGSRAKVLKDLFQRKKDEAGSKAESARSARGSQFKVVAKRDSVLIPDQGHPAGWVNRQQERAEMATEGSEWRSKAFSIV</sequence>
<evidence type="ECO:0000259" key="3">
    <source>
        <dbReference type="Pfam" id="PF19343"/>
    </source>
</evidence>
<dbReference type="Gene3D" id="3.15.10.10">
    <property type="entry name" value="Bactericidal permeability-increasing protein, domain 1"/>
    <property type="match status" value="1"/>
</dbReference>
<keyword evidence="5" id="KW-1185">Reference proteome</keyword>
<dbReference type="InterPro" id="IPR045967">
    <property type="entry name" value="HAM1-like_N"/>
</dbReference>
<feature type="domain" description="HAM1-like C-terminal" evidence="2">
    <location>
        <begin position="686"/>
        <end position="831"/>
    </location>
</feature>
<dbReference type="Pfam" id="PF14613">
    <property type="entry name" value="HAM1_C"/>
    <property type="match status" value="1"/>
</dbReference>
<dbReference type="Pfam" id="PF19343">
    <property type="entry name" value="HAM1_N"/>
    <property type="match status" value="1"/>
</dbReference>
<gene>
    <name evidence="4" type="ORF">EW145_g6091</name>
</gene>
<dbReference type="PANTHER" id="PTHR31138">
    <property type="entry name" value="CHROMOSOME 19, WHOLE GENOME SHOTGUN SEQUENCE"/>
    <property type="match status" value="1"/>
</dbReference>
<proteinExistence type="predicted"/>
<dbReference type="SUPFAM" id="SSF55394">
    <property type="entry name" value="Bactericidal permeability-increasing protein, BPI"/>
    <property type="match status" value="1"/>
</dbReference>
<dbReference type="Proteomes" id="UP000308199">
    <property type="component" value="Unassembled WGS sequence"/>
</dbReference>
<organism evidence="4 5">
    <name type="scientific">Phellinidium pouzarii</name>
    <dbReference type="NCBI Taxonomy" id="167371"/>
    <lineage>
        <taxon>Eukaryota</taxon>
        <taxon>Fungi</taxon>
        <taxon>Dikarya</taxon>
        <taxon>Basidiomycota</taxon>
        <taxon>Agaricomycotina</taxon>
        <taxon>Agaricomycetes</taxon>
        <taxon>Hymenochaetales</taxon>
        <taxon>Hymenochaetaceae</taxon>
        <taxon>Phellinidium</taxon>
    </lineage>
</organism>
<feature type="region of interest" description="Disordered" evidence="1">
    <location>
        <begin position="1"/>
        <end position="27"/>
    </location>
</feature>
<dbReference type="AlphaFoldDB" id="A0A4S4KYY3"/>
<dbReference type="InterPro" id="IPR017943">
    <property type="entry name" value="Bactericidal_perm-incr_a/b_dom"/>
</dbReference>
<protein>
    <submittedName>
        <fullName evidence="4">Uncharacterized protein</fullName>
    </submittedName>
</protein>
<reference evidence="4 5" key="1">
    <citation type="submission" date="2019-02" db="EMBL/GenBank/DDBJ databases">
        <title>Genome sequencing of the rare red list fungi Phellinidium pouzarii.</title>
        <authorList>
            <person name="Buettner E."/>
            <person name="Kellner H."/>
        </authorList>
    </citation>
    <scope>NUCLEOTIDE SEQUENCE [LARGE SCALE GENOMIC DNA]</scope>
    <source>
        <strain evidence="4 5">DSM 108285</strain>
    </source>
</reference>
<evidence type="ECO:0000313" key="5">
    <source>
        <dbReference type="Proteomes" id="UP000308199"/>
    </source>
</evidence>
<feature type="domain" description="HAM1-like N-terminal" evidence="3">
    <location>
        <begin position="15"/>
        <end position="674"/>
    </location>
</feature>
<name>A0A4S4KYY3_9AGAM</name>
<accession>A0A4S4KYY3</accession>
<evidence type="ECO:0000256" key="1">
    <source>
        <dbReference type="SAM" id="MobiDB-lite"/>
    </source>
</evidence>
<dbReference type="EMBL" id="SGPK01000427">
    <property type="protein sequence ID" value="THH03681.1"/>
    <property type="molecule type" value="Genomic_DNA"/>
</dbReference>
<evidence type="ECO:0000259" key="2">
    <source>
        <dbReference type="Pfam" id="PF14613"/>
    </source>
</evidence>
<dbReference type="GO" id="GO:0008289">
    <property type="term" value="F:lipid binding"/>
    <property type="evidence" value="ECO:0007669"/>
    <property type="project" value="InterPro"/>
</dbReference>
<comment type="caution">
    <text evidence="4">The sequence shown here is derived from an EMBL/GenBank/DDBJ whole genome shotgun (WGS) entry which is preliminary data.</text>
</comment>
<dbReference type="OrthoDB" id="19394at2759"/>
<dbReference type="InterPro" id="IPR027842">
    <property type="entry name" value="HAM1-like_C"/>
</dbReference>
<dbReference type="PANTHER" id="PTHR31138:SF1">
    <property type="entry name" value="PDZ DOMAIN-CONTAINING PROTEIN"/>
    <property type="match status" value="1"/>
</dbReference>
<evidence type="ECO:0000313" key="4">
    <source>
        <dbReference type="EMBL" id="THH03681.1"/>
    </source>
</evidence>